<reference evidence="1 2" key="1">
    <citation type="submission" date="2018-06" db="EMBL/GenBank/DDBJ databases">
        <title>WGS assembly of Brassica rapa FPsc.</title>
        <authorList>
            <person name="Bowman J."/>
            <person name="Kohchi T."/>
            <person name="Yamato K."/>
            <person name="Jenkins J."/>
            <person name="Shu S."/>
            <person name="Ishizaki K."/>
            <person name="Yamaoka S."/>
            <person name="Nishihama R."/>
            <person name="Nakamura Y."/>
            <person name="Berger F."/>
            <person name="Adam C."/>
            <person name="Aki S."/>
            <person name="Althoff F."/>
            <person name="Araki T."/>
            <person name="Arteaga-Vazquez M."/>
            <person name="Balasubrmanian S."/>
            <person name="Bauer D."/>
            <person name="Boehm C."/>
            <person name="Briginshaw L."/>
            <person name="Caballero-Perez J."/>
            <person name="Catarino B."/>
            <person name="Chen F."/>
            <person name="Chiyoda S."/>
            <person name="Chovatia M."/>
            <person name="Davies K."/>
            <person name="Delmans M."/>
            <person name="Demura T."/>
            <person name="Dierschke T."/>
            <person name="Dolan L."/>
            <person name="Dorantes-Acosta A."/>
            <person name="Eklund D."/>
            <person name="Florent S."/>
            <person name="Flores-Sandoval E."/>
            <person name="Fujiyama A."/>
            <person name="Fukuzawa H."/>
            <person name="Galik B."/>
            <person name="Grimanelli D."/>
            <person name="Grimwood J."/>
            <person name="Grossniklaus U."/>
            <person name="Hamada T."/>
            <person name="Haseloff J."/>
            <person name="Hetherington A."/>
            <person name="Higo A."/>
            <person name="Hirakawa Y."/>
            <person name="Hundley H."/>
            <person name="Ikeda Y."/>
            <person name="Inoue K."/>
            <person name="Inoue S."/>
            <person name="Ishida S."/>
            <person name="Jia Q."/>
            <person name="Kakita M."/>
            <person name="Kanazawa T."/>
            <person name="Kawai Y."/>
            <person name="Kawashima T."/>
            <person name="Kennedy M."/>
            <person name="Kinose K."/>
            <person name="Kinoshita T."/>
            <person name="Kohara Y."/>
            <person name="Koide E."/>
            <person name="Komatsu K."/>
            <person name="Kopischke S."/>
            <person name="Kubo M."/>
            <person name="Kyozuka J."/>
            <person name="Lagercrantz U."/>
            <person name="Lin S."/>
            <person name="Lindquist E."/>
            <person name="Lipzen A."/>
            <person name="Lu C."/>
            <person name="Luna E."/>
            <person name="Martienssen R."/>
            <person name="Minamino N."/>
            <person name="Mizutani M."/>
            <person name="Mizutani M."/>
            <person name="Mochizuki N."/>
            <person name="Monte I."/>
            <person name="Mosher R."/>
            <person name="Nagasaki H."/>
            <person name="Nakagami H."/>
            <person name="Naramoto S."/>
            <person name="Nishitani K."/>
            <person name="Ohtani M."/>
            <person name="Okamoto T."/>
            <person name="Okumura M."/>
            <person name="Phillips J."/>
            <person name="Pollak B."/>
            <person name="Reinders A."/>
            <person name="Roevekamp M."/>
            <person name="Sano R."/>
            <person name="Sawa S."/>
            <person name="Schmid M."/>
            <person name="Shirakawa M."/>
            <person name="Solano R."/>
            <person name="Spunde A."/>
            <person name="Suetsugu N."/>
            <person name="Sugano S."/>
            <person name="Sugiyama A."/>
            <person name="Sun R."/>
            <person name="Suzuki Y."/>
            <person name="Takenaka M."/>
            <person name="Takezawa D."/>
            <person name="Tomogane H."/>
            <person name="Tsuzuki M."/>
            <person name="Ueda T."/>
            <person name="Umeda M."/>
            <person name="Ward J."/>
            <person name="Watanabe Y."/>
            <person name="Yazaki K."/>
            <person name="Yokoyama R."/>
            <person name="Yoshitake Y."/>
            <person name="Yotsui I."/>
            <person name="Zachgo S."/>
            <person name="Schmutz J."/>
        </authorList>
    </citation>
    <scope>NUCLEOTIDE SEQUENCE [LARGE SCALE GENOMIC DNA]</scope>
    <source>
        <strain evidence="2">cv. B-3</strain>
    </source>
</reference>
<dbReference type="PANTHER" id="PTHR31293">
    <property type="entry name" value="RNI-LIKE SUPERFAMILY PROTEIN"/>
    <property type="match status" value="1"/>
</dbReference>
<sequence length="187" mass="20660">MSFDTPSLVSLDYSDFALEEYTGVNLASLVEARLDIRYSKIIKDPDLSGLIIGISYVETLHLSPASADNLLNLSFGSYNERGWNLLPYLLQQSPKVETLIIEGLDGGYIGNVTIGLFHVKELHVVGYKGTAKELLHLKSLLAGTECIPKVRLEFPEDVVVDTATIIQTHRDLFTLVGVVSIDVVYFD</sequence>
<evidence type="ECO:0000313" key="1">
    <source>
        <dbReference type="EMBL" id="RID47539.1"/>
    </source>
</evidence>
<organism evidence="1 2">
    <name type="scientific">Brassica campestris</name>
    <name type="common">Field mustard</name>
    <dbReference type="NCBI Taxonomy" id="3711"/>
    <lineage>
        <taxon>Eukaryota</taxon>
        <taxon>Viridiplantae</taxon>
        <taxon>Streptophyta</taxon>
        <taxon>Embryophyta</taxon>
        <taxon>Tracheophyta</taxon>
        <taxon>Spermatophyta</taxon>
        <taxon>Magnoliopsida</taxon>
        <taxon>eudicotyledons</taxon>
        <taxon>Gunneridae</taxon>
        <taxon>Pentapetalae</taxon>
        <taxon>rosids</taxon>
        <taxon>malvids</taxon>
        <taxon>Brassicales</taxon>
        <taxon>Brassicaceae</taxon>
        <taxon>Brassiceae</taxon>
        <taxon>Brassica</taxon>
    </lineage>
</organism>
<accession>A0A397Y1N1</accession>
<name>A0A397Y1N1_BRACM</name>
<proteinExistence type="predicted"/>
<dbReference type="PANTHER" id="PTHR31293:SF22">
    <property type="entry name" value="BNAC06G06520D PROTEIN"/>
    <property type="match status" value="1"/>
</dbReference>
<evidence type="ECO:0000313" key="2">
    <source>
        <dbReference type="Proteomes" id="UP000264353"/>
    </source>
</evidence>
<dbReference type="EMBL" id="CM010636">
    <property type="protein sequence ID" value="RID47539.1"/>
    <property type="molecule type" value="Genomic_DNA"/>
</dbReference>
<gene>
    <name evidence="1" type="ORF">BRARA_I04125</name>
</gene>
<dbReference type="InterPro" id="IPR055294">
    <property type="entry name" value="FBL60-like"/>
</dbReference>
<evidence type="ECO:0008006" key="3">
    <source>
        <dbReference type="Google" id="ProtNLM"/>
    </source>
</evidence>
<dbReference type="Proteomes" id="UP000264353">
    <property type="component" value="Chromosome A9"/>
</dbReference>
<dbReference type="AlphaFoldDB" id="A0A397Y1N1"/>
<protein>
    <recommendedName>
        <fullName evidence="3">FBD domain-containing protein</fullName>
    </recommendedName>
</protein>